<evidence type="ECO:0000259" key="5">
    <source>
        <dbReference type="PROSITE" id="PS51132"/>
    </source>
</evidence>
<dbReference type="Pfam" id="PF02191">
    <property type="entry name" value="OLF"/>
    <property type="match status" value="1"/>
</dbReference>
<keyword evidence="2" id="KW-0964">Secreted</keyword>
<reference evidence="7" key="1">
    <citation type="submission" date="2022-11" db="UniProtKB">
        <authorList>
            <consortium name="WormBaseParasite"/>
        </authorList>
    </citation>
    <scope>IDENTIFICATION</scope>
</reference>
<evidence type="ECO:0000256" key="1">
    <source>
        <dbReference type="ARBA" id="ARBA00004613"/>
    </source>
</evidence>
<dbReference type="SMART" id="SM00284">
    <property type="entry name" value="OLF"/>
    <property type="match status" value="1"/>
</dbReference>
<feature type="domain" description="Olfactomedin-like" evidence="5">
    <location>
        <begin position="161"/>
        <end position="422"/>
    </location>
</feature>
<feature type="region of interest" description="Disordered" evidence="4">
    <location>
        <begin position="119"/>
        <end position="144"/>
    </location>
</feature>
<proteinExistence type="predicted"/>
<name>A0A915E847_9BILA</name>
<dbReference type="PROSITE" id="PS51132">
    <property type="entry name" value="OLF"/>
    <property type="match status" value="1"/>
</dbReference>
<evidence type="ECO:0000313" key="7">
    <source>
        <dbReference type="WBParaSite" id="jg26742"/>
    </source>
</evidence>
<sequence>MRHCSLKPNRWLQWLTKNMHHIMLVAGVCMIIYQQRTISSLRKEFLSTDTTKHVFRQKRSVEGSIEYSVDTPPPPIEQPLVGGASTNTDHPFYFPLYTQLSSKALEQICHDKFALRPMASNQKPVDHEDNRTKPSNNRQSYHFKHKLSSKLKHRKIFKEKVCTPIQGFSPKKIMGHRMYHRGSAIRHADQWLLTEYSTGNTLFYFDVSTSNSTEEDGAEGDLLLQALPFNSQPPSTRSQSPSKELTMPFLALQIAGSWCFTIRWSLQSHTPLYAFNTHGSSGSELSSIDLEIDQSALWAIYKQPGEGTLTISKMSPYSLKEVGKWQLSQLDTSNMLNTFISCGVLYTVNRGGGATPDVSSSYWLDVQPAFDFRTNRYLETSGSALKWLAFGHISNVQYDAQSDSVNVFDAGNIYTMPIKRKRFV</sequence>
<protein>
    <submittedName>
        <fullName evidence="7">Olfactomedin-like domain-containing protein</fullName>
    </submittedName>
</protein>
<organism evidence="6 7">
    <name type="scientific">Ditylenchus dipsaci</name>
    <dbReference type="NCBI Taxonomy" id="166011"/>
    <lineage>
        <taxon>Eukaryota</taxon>
        <taxon>Metazoa</taxon>
        <taxon>Ecdysozoa</taxon>
        <taxon>Nematoda</taxon>
        <taxon>Chromadorea</taxon>
        <taxon>Rhabditida</taxon>
        <taxon>Tylenchina</taxon>
        <taxon>Tylenchomorpha</taxon>
        <taxon>Sphaerularioidea</taxon>
        <taxon>Anguinidae</taxon>
        <taxon>Anguininae</taxon>
        <taxon>Ditylenchus</taxon>
    </lineage>
</organism>
<keyword evidence="6" id="KW-1185">Reference proteome</keyword>
<evidence type="ECO:0000256" key="3">
    <source>
        <dbReference type="PROSITE-ProRule" id="PRU00446"/>
    </source>
</evidence>
<dbReference type="GO" id="GO:0007165">
    <property type="term" value="P:signal transduction"/>
    <property type="evidence" value="ECO:0007669"/>
    <property type="project" value="TreeGrafter"/>
</dbReference>
<dbReference type="GO" id="GO:0005615">
    <property type="term" value="C:extracellular space"/>
    <property type="evidence" value="ECO:0007669"/>
    <property type="project" value="TreeGrafter"/>
</dbReference>
<dbReference type="WBParaSite" id="jg26742">
    <property type="protein sequence ID" value="jg26742"/>
    <property type="gene ID" value="jg26742"/>
</dbReference>
<evidence type="ECO:0000313" key="6">
    <source>
        <dbReference type="Proteomes" id="UP000887574"/>
    </source>
</evidence>
<dbReference type="Proteomes" id="UP000887574">
    <property type="component" value="Unplaced"/>
</dbReference>
<dbReference type="InterPro" id="IPR050605">
    <property type="entry name" value="Olfactomedin-like_domain"/>
</dbReference>
<evidence type="ECO:0000256" key="4">
    <source>
        <dbReference type="SAM" id="MobiDB-lite"/>
    </source>
</evidence>
<dbReference type="PANTHER" id="PTHR23192:SF35">
    <property type="entry name" value="OLFACTOMEDIN-LIKE DOMAIN-CONTAINING PROTEIN"/>
    <property type="match status" value="1"/>
</dbReference>
<comment type="subcellular location">
    <subcellularLocation>
        <location evidence="1">Secreted</location>
    </subcellularLocation>
</comment>
<dbReference type="PANTHER" id="PTHR23192">
    <property type="entry name" value="OLFACTOMEDIN-RELATED"/>
    <property type="match status" value="1"/>
</dbReference>
<comment type="caution">
    <text evidence="3">Lacks conserved residue(s) required for the propagation of feature annotation.</text>
</comment>
<dbReference type="InterPro" id="IPR003112">
    <property type="entry name" value="Olfac-like_dom"/>
</dbReference>
<accession>A0A915E847</accession>
<dbReference type="AlphaFoldDB" id="A0A915E847"/>
<evidence type="ECO:0000256" key="2">
    <source>
        <dbReference type="ARBA" id="ARBA00022525"/>
    </source>
</evidence>